<dbReference type="InterPro" id="IPR051916">
    <property type="entry name" value="GPI-anchor_lipid_remodeler"/>
</dbReference>
<evidence type="ECO:0000313" key="2">
    <source>
        <dbReference type="EMBL" id="GKY89024.1"/>
    </source>
</evidence>
<dbReference type="PANTHER" id="PTHR14859:SF1">
    <property type="entry name" value="PGAP2-INTERACTING PROTEIN"/>
    <property type="match status" value="1"/>
</dbReference>
<sequence length="246" mass="26658">MGAMMHHALRLRPAFLVFQTLALALLVLLPPPAWAQGYTYTHYQKNMAFRNDEERALAGDILARAPDAVTLQEVNRDNDKLLAMLAQAYPSQEFCTFKGIGGVAVLSRWPLVPGSNQCIRPLGAVAIQVQMPQGRVWVISVHLETRDKPRHARQAQRLGAYLSQVPGPKIIGGDFNNAPQSGPVRDVANGAGVNRIGAAITTRRVGGLLGVPIDFVFASGGRGEVTQLPLLGSDHYGVWAEFTMAD</sequence>
<dbReference type="PANTHER" id="PTHR14859">
    <property type="entry name" value="CALCOFLUOR WHITE HYPERSENSITIVE PROTEIN PRECURSOR"/>
    <property type="match status" value="1"/>
</dbReference>
<dbReference type="EMBL" id="BROH01000009">
    <property type="protein sequence ID" value="GKY89024.1"/>
    <property type="molecule type" value="Genomic_DNA"/>
</dbReference>
<dbReference type="SUPFAM" id="SSF56219">
    <property type="entry name" value="DNase I-like"/>
    <property type="match status" value="1"/>
</dbReference>
<gene>
    <name evidence="2" type="ORF">STA1M1_28930</name>
</gene>
<dbReference type="InterPro" id="IPR005135">
    <property type="entry name" value="Endo/exonuclease/phosphatase"/>
</dbReference>
<evidence type="ECO:0000259" key="1">
    <source>
        <dbReference type="Pfam" id="PF03372"/>
    </source>
</evidence>
<keyword evidence="3" id="KW-1185">Reference proteome</keyword>
<proteinExistence type="predicted"/>
<reference evidence="2" key="1">
    <citation type="journal article" date="2023" name="Int. J. Syst. Evol. Microbiol.">
        <title>Sinisalibacter aestuarii sp. nov., isolated from estuarine sediment of the Arakawa River.</title>
        <authorList>
            <person name="Arafat S.T."/>
            <person name="Hirano S."/>
            <person name="Sato A."/>
            <person name="Takeuchi K."/>
            <person name="Yasuda T."/>
            <person name="Terahara T."/>
            <person name="Hamada M."/>
            <person name="Kobayashi T."/>
        </authorList>
    </citation>
    <scope>NUCLEOTIDE SEQUENCE</scope>
    <source>
        <strain evidence="2">B-399</strain>
    </source>
</reference>
<organism evidence="2 3">
    <name type="scientific">Sinisalibacter aestuarii</name>
    <dbReference type="NCBI Taxonomy" id="2949426"/>
    <lineage>
        <taxon>Bacteria</taxon>
        <taxon>Pseudomonadati</taxon>
        <taxon>Pseudomonadota</taxon>
        <taxon>Alphaproteobacteria</taxon>
        <taxon>Rhodobacterales</taxon>
        <taxon>Roseobacteraceae</taxon>
        <taxon>Sinisalibacter</taxon>
    </lineage>
</organism>
<comment type="caution">
    <text evidence="2">The sequence shown here is derived from an EMBL/GenBank/DDBJ whole genome shotgun (WGS) entry which is preliminary data.</text>
</comment>
<dbReference type="Proteomes" id="UP001144205">
    <property type="component" value="Unassembled WGS sequence"/>
</dbReference>
<protein>
    <recommendedName>
        <fullName evidence="1">Endonuclease/exonuclease/phosphatase domain-containing protein</fullName>
    </recommendedName>
</protein>
<feature type="domain" description="Endonuclease/exonuclease/phosphatase" evidence="1">
    <location>
        <begin position="46"/>
        <end position="235"/>
    </location>
</feature>
<evidence type="ECO:0000313" key="3">
    <source>
        <dbReference type="Proteomes" id="UP001144205"/>
    </source>
</evidence>
<dbReference type="Pfam" id="PF03372">
    <property type="entry name" value="Exo_endo_phos"/>
    <property type="match status" value="1"/>
</dbReference>
<dbReference type="Gene3D" id="3.60.10.10">
    <property type="entry name" value="Endonuclease/exonuclease/phosphatase"/>
    <property type="match status" value="1"/>
</dbReference>
<accession>A0ABQ5LVK4</accession>
<name>A0ABQ5LVK4_9RHOB</name>
<dbReference type="InterPro" id="IPR036691">
    <property type="entry name" value="Endo/exonu/phosph_ase_sf"/>
</dbReference>